<name>A0A135LYK5_PENPA</name>
<keyword evidence="3" id="KW-1185">Reference proteome</keyword>
<dbReference type="OMA" id="FAFPGIY"/>
<protein>
    <submittedName>
        <fullName evidence="2">Uncharacterized protein</fullName>
    </submittedName>
</protein>
<evidence type="ECO:0000313" key="2">
    <source>
        <dbReference type="EMBL" id="KXG54052.1"/>
    </source>
</evidence>
<accession>A0A135LYK5</accession>
<dbReference type="OrthoDB" id="4185962at2759"/>
<organism evidence="2 3">
    <name type="scientific">Penicillium patulum</name>
    <name type="common">Penicillium griseofulvum</name>
    <dbReference type="NCBI Taxonomy" id="5078"/>
    <lineage>
        <taxon>Eukaryota</taxon>
        <taxon>Fungi</taxon>
        <taxon>Dikarya</taxon>
        <taxon>Ascomycota</taxon>
        <taxon>Pezizomycotina</taxon>
        <taxon>Eurotiomycetes</taxon>
        <taxon>Eurotiomycetidae</taxon>
        <taxon>Eurotiales</taxon>
        <taxon>Aspergillaceae</taxon>
        <taxon>Penicillium</taxon>
    </lineage>
</organism>
<proteinExistence type="predicted"/>
<feature type="compositionally biased region" description="Polar residues" evidence="1">
    <location>
        <begin position="212"/>
        <end position="245"/>
    </location>
</feature>
<gene>
    <name evidence="2" type="ORF">PGRI_071960</name>
</gene>
<dbReference type="AlphaFoldDB" id="A0A135LYK5"/>
<dbReference type="RefSeq" id="XP_040652587.1">
    <property type="nucleotide sequence ID" value="XM_040794910.1"/>
</dbReference>
<feature type="region of interest" description="Disordered" evidence="1">
    <location>
        <begin position="285"/>
        <end position="333"/>
    </location>
</feature>
<feature type="region of interest" description="Disordered" evidence="1">
    <location>
        <begin position="359"/>
        <end position="396"/>
    </location>
</feature>
<feature type="compositionally biased region" description="Low complexity" evidence="1">
    <location>
        <begin position="296"/>
        <end position="332"/>
    </location>
</feature>
<reference evidence="2 3" key="1">
    <citation type="journal article" date="2016" name="BMC Genomics">
        <title>Genome sequencing and secondary metabolism of the postharvest pathogen Penicillium griseofulvum.</title>
        <authorList>
            <person name="Banani H."/>
            <person name="Marcet-Houben M."/>
            <person name="Ballester A.R."/>
            <person name="Abbruscato P."/>
            <person name="Gonzalez-Candelas L."/>
            <person name="Gabaldon T."/>
            <person name="Spadaro D."/>
        </authorList>
    </citation>
    <scope>NUCLEOTIDE SEQUENCE [LARGE SCALE GENOMIC DNA]</scope>
    <source>
        <strain evidence="2 3">PG3</strain>
    </source>
</reference>
<sequence>MTWVQSISRRSLRRARSGLSALRSGFTHRSSDEEKPEEILVSPVALRRERQFYGVSSGAYTSETQEDLTFGAELSRMDPPTASTSTNTDVSSLVRVPSINSIHSSTHNSPAALPASASASKVSDISGRAVTNSTVKLIYPLANDRDLDFQFDGAGELGANTNSEENFTHAITPTENHLMEQTWGIAISTNEEIQMSACGPADHPPSLEERQATNPQQKNISHTTSDAQFSDDQTDSNPISRQSSAEVRFAFPGIYQEALDQWARQNADPSPSQHIPDLSEYSLNLSEYSPNTSQDISSPNHPSPIPSQHSPSPGQHSSSPSQHSSGPSQHSPRIYEQEETPFASQEPLECIVHQDEYSNMPPYHDYDSDEGLIPLVSPQTPITHSEERQPSPYPNPLNCISNRNFAQRWSSISERATAQWSSVGDHSSLYTPDDTTSRDITSTEMTSIESMSNDTWSPIDSEILFPSPVEDGNGYFLFDGKTNNQYPDRGDEPVKSVHNGTGNCGDIRGSQDLTEAISPGIMSLQLIPNDIPGARFEFVEEDTDDEFYPGIVQPRQAW</sequence>
<dbReference type="GeneID" id="63710210"/>
<comment type="caution">
    <text evidence="2">The sequence shown here is derived from an EMBL/GenBank/DDBJ whole genome shotgun (WGS) entry which is preliminary data.</text>
</comment>
<feature type="region of interest" description="Disordered" evidence="1">
    <location>
        <begin position="196"/>
        <end position="245"/>
    </location>
</feature>
<dbReference type="Proteomes" id="UP000070168">
    <property type="component" value="Unassembled WGS sequence"/>
</dbReference>
<evidence type="ECO:0000313" key="3">
    <source>
        <dbReference type="Proteomes" id="UP000070168"/>
    </source>
</evidence>
<evidence type="ECO:0000256" key="1">
    <source>
        <dbReference type="SAM" id="MobiDB-lite"/>
    </source>
</evidence>
<dbReference type="EMBL" id="LHQR01000013">
    <property type="protein sequence ID" value="KXG54052.1"/>
    <property type="molecule type" value="Genomic_DNA"/>
</dbReference>